<reference evidence="1 2" key="1">
    <citation type="submission" date="2020-09" db="EMBL/GenBank/DDBJ databases">
        <title>De no assembly of potato wild relative species, Solanum commersonii.</title>
        <authorList>
            <person name="Cho K."/>
        </authorList>
    </citation>
    <scope>NUCLEOTIDE SEQUENCE [LARGE SCALE GENOMIC DNA]</scope>
    <source>
        <strain evidence="1">LZ3.2</strain>
        <tissue evidence="1">Leaf</tissue>
    </source>
</reference>
<protein>
    <submittedName>
        <fullName evidence="1">Uncharacterized protein</fullName>
    </submittedName>
</protein>
<evidence type="ECO:0000313" key="2">
    <source>
        <dbReference type="Proteomes" id="UP000824120"/>
    </source>
</evidence>
<comment type="caution">
    <text evidence="1">The sequence shown here is derived from an EMBL/GenBank/DDBJ whole genome shotgun (WGS) entry which is preliminary data.</text>
</comment>
<keyword evidence="2" id="KW-1185">Reference proteome</keyword>
<sequence length="69" mass="7670">MVVFTSRLRDHELLWQPWSLDQWLGKRPLLVGHFHGDHHSPSSSPRAVKASVGGMLAMTTTAKSPTSSF</sequence>
<proteinExistence type="predicted"/>
<dbReference type="AlphaFoldDB" id="A0A9J5YK55"/>
<gene>
    <name evidence="1" type="ORF">H5410_030704</name>
</gene>
<organism evidence="1 2">
    <name type="scientific">Solanum commersonii</name>
    <name type="common">Commerson's wild potato</name>
    <name type="synonym">Commerson's nightshade</name>
    <dbReference type="NCBI Taxonomy" id="4109"/>
    <lineage>
        <taxon>Eukaryota</taxon>
        <taxon>Viridiplantae</taxon>
        <taxon>Streptophyta</taxon>
        <taxon>Embryophyta</taxon>
        <taxon>Tracheophyta</taxon>
        <taxon>Spermatophyta</taxon>
        <taxon>Magnoliopsida</taxon>
        <taxon>eudicotyledons</taxon>
        <taxon>Gunneridae</taxon>
        <taxon>Pentapetalae</taxon>
        <taxon>asterids</taxon>
        <taxon>lamiids</taxon>
        <taxon>Solanales</taxon>
        <taxon>Solanaceae</taxon>
        <taxon>Solanoideae</taxon>
        <taxon>Solaneae</taxon>
        <taxon>Solanum</taxon>
    </lineage>
</organism>
<accession>A0A9J5YK55</accession>
<name>A0A9J5YK55_SOLCO</name>
<evidence type="ECO:0000313" key="1">
    <source>
        <dbReference type="EMBL" id="KAG5599334.1"/>
    </source>
</evidence>
<dbReference type="Proteomes" id="UP000824120">
    <property type="component" value="Chromosome 6"/>
</dbReference>
<dbReference type="EMBL" id="JACXVP010000006">
    <property type="protein sequence ID" value="KAG5599334.1"/>
    <property type="molecule type" value="Genomic_DNA"/>
</dbReference>